<keyword evidence="13" id="KW-1185">Reference proteome</keyword>
<keyword evidence="4" id="KW-0130">Cell adhesion</keyword>
<dbReference type="Gene3D" id="3.10.100.10">
    <property type="entry name" value="Mannose-Binding Protein A, subunit A"/>
    <property type="match status" value="1"/>
</dbReference>
<dbReference type="Proteomes" id="UP000092124">
    <property type="component" value="Unassembled WGS sequence"/>
</dbReference>
<keyword evidence="5" id="KW-0735">Signal-anchor</keyword>
<proteinExistence type="predicted"/>
<dbReference type="InterPro" id="IPR016187">
    <property type="entry name" value="CTDL_fold"/>
</dbReference>
<evidence type="ECO:0000256" key="1">
    <source>
        <dbReference type="ARBA" id="ARBA00004606"/>
    </source>
</evidence>
<dbReference type="InterPro" id="IPR001304">
    <property type="entry name" value="C-type_lectin-like"/>
</dbReference>
<evidence type="ECO:0000259" key="11">
    <source>
        <dbReference type="PROSITE" id="PS50041"/>
    </source>
</evidence>
<dbReference type="PROSITE" id="PS50041">
    <property type="entry name" value="C_TYPE_LECTIN_2"/>
    <property type="match status" value="1"/>
</dbReference>
<keyword evidence="6" id="KW-1133">Transmembrane helix</keyword>
<organism evidence="12 13">
    <name type="scientific">Neotoma lepida</name>
    <name type="common">Desert woodrat</name>
    <dbReference type="NCBI Taxonomy" id="56216"/>
    <lineage>
        <taxon>Eukaryota</taxon>
        <taxon>Metazoa</taxon>
        <taxon>Chordata</taxon>
        <taxon>Craniata</taxon>
        <taxon>Vertebrata</taxon>
        <taxon>Euteleostomi</taxon>
        <taxon>Mammalia</taxon>
        <taxon>Eutheria</taxon>
        <taxon>Euarchontoglires</taxon>
        <taxon>Glires</taxon>
        <taxon>Rodentia</taxon>
        <taxon>Myomorpha</taxon>
        <taxon>Muroidea</taxon>
        <taxon>Cricetidae</taxon>
        <taxon>Neotominae</taxon>
        <taxon>Neotoma</taxon>
    </lineage>
</organism>
<dbReference type="InterPro" id="IPR013600">
    <property type="entry name" value="Ly49_N"/>
</dbReference>
<dbReference type="InterPro" id="IPR052013">
    <property type="entry name" value="Mouse_KLRs"/>
</dbReference>
<keyword evidence="2" id="KW-0812">Transmembrane</keyword>
<keyword evidence="10" id="KW-0325">Glycoprotein</keyword>
<dbReference type="EMBL" id="LZPO01117372">
    <property type="protein sequence ID" value="OBS57176.1"/>
    <property type="molecule type" value="Genomic_DNA"/>
</dbReference>
<dbReference type="InterPro" id="IPR016186">
    <property type="entry name" value="C-type_lectin-like/link_sf"/>
</dbReference>
<feature type="domain" description="C-type lectin" evidence="11">
    <location>
        <begin position="77"/>
        <end position="184"/>
    </location>
</feature>
<evidence type="ECO:0000256" key="5">
    <source>
        <dbReference type="ARBA" id="ARBA00022968"/>
    </source>
</evidence>
<dbReference type="PANTHER" id="PTHR46329">
    <property type="entry name" value="KILLER CELL LECTIN-LIKE RECEPTOR 2"/>
    <property type="match status" value="1"/>
</dbReference>
<reference evidence="12 13" key="1">
    <citation type="submission" date="2016-06" db="EMBL/GenBank/DDBJ databases">
        <title>The Draft Genome Sequence and Annotation of the Desert Woodrat Neotoma lepida.</title>
        <authorList>
            <person name="Campbell M."/>
            <person name="Oakeson K.F."/>
            <person name="Yandell M."/>
            <person name="Halpert J.R."/>
            <person name="Dearing D."/>
        </authorList>
    </citation>
    <scope>NUCLEOTIDE SEQUENCE [LARGE SCALE GENOMIC DNA]</scope>
    <source>
        <strain evidence="12">417</strain>
        <tissue evidence="12">Liver</tissue>
    </source>
</reference>
<sequence length="200" mass="23505">YSQEKQELQKTLNNLHQECSTMRSNSYLREEMFRNKSVECDAIKDCLDSLNRKENRCYGEAKVVLDCKQRTGHSFCCGIKCYFIIDNKHWNGCKQTCQDCSLSLLKIEDDNELKFLKSRITTNSYWIGLKYDERNRKWQWIDNVPSKLDFMTVKSLKESGSCAYLSFTGIHPDDCSRKHPCICEKRVDKFPDSICSMKEK</sequence>
<keyword evidence="3" id="KW-0430">Lectin</keyword>
<evidence type="ECO:0000256" key="9">
    <source>
        <dbReference type="ARBA" id="ARBA00023170"/>
    </source>
</evidence>
<dbReference type="SMART" id="SM00034">
    <property type="entry name" value="CLECT"/>
    <property type="match status" value="1"/>
</dbReference>
<evidence type="ECO:0000313" key="12">
    <source>
        <dbReference type="EMBL" id="OBS57176.1"/>
    </source>
</evidence>
<name>A0A1A6FT98_NEOLE</name>
<evidence type="ECO:0000256" key="10">
    <source>
        <dbReference type="ARBA" id="ARBA00023180"/>
    </source>
</evidence>
<evidence type="ECO:0000256" key="6">
    <source>
        <dbReference type="ARBA" id="ARBA00022989"/>
    </source>
</evidence>
<evidence type="ECO:0000256" key="2">
    <source>
        <dbReference type="ARBA" id="ARBA00022692"/>
    </source>
</evidence>
<evidence type="ECO:0000256" key="7">
    <source>
        <dbReference type="ARBA" id="ARBA00023136"/>
    </source>
</evidence>
<dbReference type="GO" id="GO:0007155">
    <property type="term" value="P:cell adhesion"/>
    <property type="evidence" value="ECO:0007669"/>
    <property type="project" value="UniProtKB-KW"/>
</dbReference>
<dbReference type="Pfam" id="PF00059">
    <property type="entry name" value="Lectin_C"/>
    <property type="match status" value="1"/>
</dbReference>
<evidence type="ECO:0000313" key="13">
    <source>
        <dbReference type="Proteomes" id="UP000092124"/>
    </source>
</evidence>
<comment type="caution">
    <text evidence="12">The sequence shown here is derived from an EMBL/GenBank/DDBJ whole genome shotgun (WGS) entry which is preliminary data.</text>
</comment>
<dbReference type="GO" id="GO:0005886">
    <property type="term" value="C:plasma membrane"/>
    <property type="evidence" value="ECO:0007669"/>
    <property type="project" value="UniProtKB-ARBA"/>
</dbReference>
<gene>
    <name evidence="12" type="ORF">A6R68_11701</name>
</gene>
<dbReference type="AlphaFoldDB" id="A0A1A6FT98"/>
<dbReference type="OrthoDB" id="2142683at2759"/>
<dbReference type="GO" id="GO:0030246">
    <property type="term" value="F:carbohydrate binding"/>
    <property type="evidence" value="ECO:0007669"/>
    <property type="project" value="UniProtKB-KW"/>
</dbReference>
<dbReference type="InterPro" id="IPR033992">
    <property type="entry name" value="NKR-like_CTLD"/>
</dbReference>
<dbReference type="SUPFAM" id="SSF56436">
    <property type="entry name" value="C-type lectin-like"/>
    <property type="match status" value="1"/>
</dbReference>
<comment type="subcellular location">
    <subcellularLocation>
        <location evidence="1">Membrane</location>
        <topology evidence="1">Single-pass type II membrane protein</topology>
    </subcellularLocation>
</comment>
<evidence type="ECO:0000256" key="4">
    <source>
        <dbReference type="ARBA" id="ARBA00022889"/>
    </source>
</evidence>
<protein>
    <recommendedName>
        <fullName evidence="11">C-type lectin domain-containing protein</fullName>
    </recommendedName>
</protein>
<keyword evidence="9" id="KW-0675">Receptor</keyword>
<dbReference type="Pfam" id="PF08391">
    <property type="entry name" value="Ly49"/>
    <property type="match status" value="1"/>
</dbReference>
<dbReference type="STRING" id="56216.A0A1A6FT98"/>
<keyword evidence="8" id="KW-1015">Disulfide bond</keyword>
<accession>A0A1A6FT98</accession>
<feature type="non-terminal residue" evidence="12">
    <location>
        <position position="1"/>
    </location>
</feature>
<dbReference type="PANTHER" id="PTHR46329:SF1">
    <property type="entry name" value="KILLER CELL LECTIN-LIKE RECEPTOR 2"/>
    <property type="match status" value="1"/>
</dbReference>
<evidence type="ECO:0000256" key="8">
    <source>
        <dbReference type="ARBA" id="ARBA00023157"/>
    </source>
</evidence>
<evidence type="ECO:0000256" key="3">
    <source>
        <dbReference type="ARBA" id="ARBA00022734"/>
    </source>
</evidence>
<dbReference type="CDD" id="cd03593">
    <property type="entry name" value="CLECT_NK_receptors_like"/>
    <property type="match status" value="1"/>
</dbReference>
<keyword evidence="7" id="KW-0472">Membrane</keyword>